<keyword evidence="2" id="KW-1185">Reference proteome</keyword>
<dbReference type="RefSeq" id="WP_128250836.1">
    <property type="nucleotide sequence ID" value="NZ_CP034951.1"/>
</dbReference>
<dbReference type="AlphaFoldDB" id="A0A410G5G5"/>
<dbReference type="EMBL" id="CP034951">
    <property type="protein sequence ID" value="QAA82471.1"/>
    <property type="molecule type" value="Genomic_DNA"/>
</dbReference>
<name>A0A410G5G5_9FLAO</name>
<dbReference type="KEGG" id="aev:EI546_12400"/>
<evidence type="ECO:0000313" key="1">
    <source>
        <dbReference type="EMBL" id="QAA82471.1"/>
    </source>
</evidence>
<evidence type="ECO:0000313" key="2">
    <source>
        <dbReference type="Proteomes" id="UP000285517"/>
    </source>
</evidence>
<reference evidence="1 2" key="1">
    <citation type="submission" date="2019-01" db="EMBL/GenBank/DDBJ databases">
        <title>Complete genome sequencing of Aequorivita sp. H23M31.</title>
        <authorList>
            <person name="Bae J.-W."/>
        </authorList>
    </citation>
    <scope>NUCLEOTIDE SEQUENCE [LARGE SCALE GENOMIC DNA]</scope>
    <source>
        <strain evidence="1 2">H23M31</strain>
    </source>
</reference>
<dbReference type="Proteomes" id="UP000285517">
    <property type="component" value="Chromosome"/>
</dbReference>
<organism evidence="1 2">
    <name type="scientific">Aequorivita ciconiae</name>
    <dbReference type="NCBI Taxonomy" id="2494375"/>
    <lineage>
        <taxon>Bacteria</taxon>
        <taxon>Pseudomonadati</taxon>
        <taxon>Bacteroidota</taxon>
        <taxon>Flavobacteriia</taxon>
        <taxon>Flavobacteriales</taxon>
        <taxon>Flavobacteriaceae</taxon>
        <taxon>Aequorivita</taxon>
    </lineage>
</organism>
<dbReference type="PROSITE" id="PS51257">
    <property type="entry name" value="PROKAR_LIPOPROTEIN"/>
    <property type="match status" value="1"/>
</dbReference>
<sequence length="196" mass="22647">MKYIVFLLVLAGIVFSCKNSSEENENTDPQYESAIVFGDTTYNFPELSIPAREQAIQWGVLEDLLSVTKKLNGSNFQSLKNRSEQLTEYSDSLFKKIPDTLNTNQIRSRLLVLKTRAELLNQVANRGTLDSADIQNSVIEMNSAVKNLIVHLNEKFQKDKIDSQRQDNERRELKAKERFRDSIMNLELQDKENRKM</sequence>
<proteinExistence type="predicted"/>
<gene>
    <name evidence="1" type="ORF">EI546_12400</name>
</gene>
<protein>
    <submittedName>
        <fullName evidence="1">Uncharacterized protein</fullName>
    </submittedName>
</protein>
<dbReference type="OrthoDB" id="1447539at2"/>
<accession>A0A410G5G5</accession>